<feature type="region of interest" description="Disordered" evidence="1">
    <location>
        <begin position="82"/>
        <end position="103"/>
    </location>
</feature>
<evidence type="ECO:0000313" key="3">
    <source>
        <dbReference type="Proteomes" id="UP000030671"/>
    </source>
</evidence>
<dbReference type="RefSeq" id="XP_009549085.1">
    <property type="nucleotide sequence ID" value="XM_009550790.1"/>
</dbReference>
<dbReference type="AlphaFoldDB" id="W4K0D8"/>
<feature type="region of interest" description="Disordered" evidence="1">
    <location>
        <begin position="20"/>
        <end position="43"/>
    </location>
</feature>
<name>W4K0D8_HETIT</name>
<dbReference type="KEGG" id="hir:HETIRDRAFT_478056"/>
<feature type="compositionally biased region" description="Basic and acidic residues" evidence="1">
    <location>
        <begin position="135"/>
        <end position="155"/>
    </location>
</feature>
<keyword evidence="3" id="KW-1185">Reference proteome</keyword>
<proteinExistence type="predicted"/>
<evidence type="ECO:0000256" key="1">
    <source>
        <dbReference type="SAM" id="MobiDB-lite"/>
    </source>
</evidence>
<dbReference type="EMBL" id="KI925461">
    <property type="protein sequence ID" value="ETW78775.1"/>
    <property type="molecule type" value="Genomic_DNA"/>
</dbReference>
<organism evidence="2 3">
    <name type="scientific">Heterobasidion irregulare (strain TC 32-1)</name>
    <dbReference type="NCBI Taxonomy" id="747525"/>
    <lineage>
        <taxon>Eukaryota</taxon>
        <taxon>Fungi</taxon>
        <taxon>Dikarya</taxon>
        <taxon>Basidiomycota</taxon>
        <taxon>Agaricomycotina</taxon>
        <taxon>Agaricomycetes</taxon>
        <taxon>Russulales</taxon>
        <taxon>Bondarzewiaceae</taxon>
        <taxon>Heterobasidion</taxon>
        <taxon>Heterobasidion annosum species complex</taxon>
    </lineage>
</organism>
<dbReference type="HOGENOM" id="CLU_1086092_0_0_1"/>
<sequence length="256" mass="27119">MLGGHTRAWRALCRGPRAGTVPAASPPIPARTPITRPLYRRPRTPRPASAPCCIPLHPAALRCVPLHYTAFHLPATGDSALVSQRARSGPASSPPSPPSSSPIVILIDVGADRGARGCCGVHAIWRVRDRVDRRATGDGRRGRGHGRGREARGEARGVGADGRTRRGRGVRVRVREDEGRRAQGARVQLDTTRRGEGAESRGGQIEPGGASARRRGHGVYLYACLPAYLLGTVLCGGRGGSRSVGASKLEALKREA</sequence>
<dbReference type="GeneID" id="20677799"/>
<accession>W4K0D8</accession>
<dbReference type="InParanoid" id="W4K0D8"/>
<gene>
    <name evidence="2" type="ORF">HETIRDRAFT_478056</name>
</gene>
<protein>
    <submittedName>
        <fullName evidence="2">Uncharacterized protein</fullName>
    </submittedName>
</protein>
<feature type="region of interest" description="Disordered" evidence="1">
    <location>
        <begin position="135"/>
        <end position="212"/>
    </location>
</feature>
<reference evidence="2 3" key="1">
    <citation type="journal article" date="2012" name="New Phytol.">
        <title>Insight into trade-off between wood decay and parasitism from the genome of a fungal forest pathogen.</title>
        <authorList>
            <person name="Olson A."/>
            <person name="Aerts A."/>
            <person name="Asiegbu F."/>
            <person name="Belbahri L."/>
            <person name="Bouzid O."/>
            <person name="Broberg A."/>
            <person name="Canback B."/>
            <person name="Coutinho P.M."/>
            <person name="Cullen D."/>
            <person name="Dalman K."/>
            <person name="Deflorio G."/>
            <person name="van Diepen L.T."/>
            <person name="Dunand C."/>
            <person name="Duplessis S."/>
            <person name="Durling M."/>
            <person name="Gonthier P."/>
            <person name="Grimwood J."/>
            <person name="Fossdal C.G."/>
            <person name="Hansson D."/>
            <person name="Henrissat B."/>
            <person name="Hietala A."/>
            <person name="Himmelstrand K."/>
            <person name="Hoffmeister D."/>
            <person name="Hogberg N."/>
            <person name="James T.Y."/>
            <person name="Karlsson M."/>
            <person name="Kohler A."/>
            <person name="Kues U."/>
            <person name="Lee Y.H."/>
            <person name="Lin Y.C."/>
            <person name="Lind M."/>
            <person name="Lindquist E."/>
            <person name="Lombard V."/>
            <person name="Lucas S."/>
            <person name="Lunden K."/>
            <person name="Morin E."/>
            <person name="Murat C."/>
            <person name="Park J."/>
            <person name="Raffaello T."/>
            <person name="Rouze P."/>
            <person name="Salamov A."/>
            <person name="Schmutz J."/>
            <person name="Solheim H."/>
            <person name="Stahlberg J."/>
            <person name="Velez H."/>
            <person name="de Vries R.P."/>
            <person name="Wiebenga A."/>
            <person name="Woodward S."/>
            <person name="Yakovlev I."/>
            <person name="Garbelotto M."/>
            <person name="Martin F."/>
            <person name="Grigoriev I.V."/>
            <person name="Stenlid J."/>
        </authorList>
    </citation>
    <scope>NUCLEOTIDE SEQUENCE [LARGE SCALE GENOMIC DNA]</scope>
    <source>
        <strain evidence="2 3">TC 32-1</strain>
    </source>
</reference>
<evidence type="ECO:0000313" key="2">
    <source>
        <dbReference type="EMBL" id="ETW78775.1"/>
    </source>
</evidence>
<dbReference type="Proteomes" id="UP000030671">
    <property type="component" value="Unassembled WGS sequence"/>
</dbReference>